<dbReference type="Proteomes" id="UP000053263">
    <property type="component" value="Unassembled WGS sequence"/>
</dbReference>
<dbReference type="PANTHER" id="PTHR36681">
    <property type="entry name" value="NUCLEAR GTPASE, GERMINAL CENTER-ASSOCIATED, TANDEM DUPLICATE 3"/>
    <property type="match status" value="1"/>
</dbReference>
<gene>
    <name evidence="1" type="ORF">PLICRDRAFT_180677</name>
</gene>
<name>A0A0C9T4R6_PLICR</name>
<protein>
    <submittedName>
        <fullName evidence="1">Uncharacterized protein</fullName>
    </submittedName>
</protein>
<dbReference type="PANTHER" id="PTHR36681:SF3">
    <property type="entry name" value="NUCLEAR GTPASE, GERMINAL CENTER-ASSOCIATED, TANDEM DUPLICATE 3"/>
    <property type="match status" value="1"/>
</dbReference>
<dbReference type="AlphaFoldDB" id="A0A0C9T4R6"/>
<dbReference type="HOGENOM" id="CLU_495329_0_0_1"/>
<dbReference type="OrthoDB" id="2691563at2759"/>
<dbReference type="EMBL" id="KN832582">
    <property type="protein sequence ID" value="KII83118.1"/>
    <property type="molecule type" value="Genomic_DNA"/>
</dbReference>
<proteinExistence type="predicted"/>
<reference evidence="1 2" key="1">
    <citation type="submission" date="2014-06" db="EMBL/GenBank/DDBJ databases">
        <title>Evolutionary Origins and Diversification of the Mycorrhizal Mutualists.</title>
        <authorList>
            <consortium name="DOE Joint Genome Institute"/>
            <consortium name="Mycorrhizal Genomics Consortium"/>
            <person name="Kohler A."/>
            <person name="Kuo A."/>
            <person name="Nagy L.G."/>
            <person name="Floudas D."/>
            <person name="Copeland A."/>
            <person name="Barry K.W."/>
            <person name="Cichocki N."/>
            <person name="Veneault-Fourrey C."/>
            <person name="LaButti K."/>
            <person name="Lindquist E.A."/>
            <person name="Lipzen A."/>
            <person name="Lundell T."/>
            <person name="Morin E."/>
            <person name="Murat C."/>
            <person name="Riley R."/>
            <person name="Ohm R."/>
            <person name="Sun H."/>
            <person name="Tunlid A."/>
            <person name="Henrissat B."/>
            <person name="Grigoriev I.V."/>
            <person name="Hibbett D.S."/>
            <person name="Martin F."/>
        </authorList>
    </citation>
    <scope>NUCLEOTIDE SEQUENCE [LARGE SCALE GENOMIC DNA]</scope>
    <source>
        <strain evidence="1 2">FD-325 SS-3</strain>
    </source>
</reference>
<keyword evidence="2" id="KW-1185">Reference proteome</keyword>
<organism evidence="1 2">
    <name type="scientific">Plicaturopsis crispa FD-325 SS-3</name>
    <dbReference type="NCBI Taxonomy" id="944288"/>
    <lineage>
        <taxon>Eukaryota</taxon>
        <taxon>Fungi</taxon>
        <taxon>Dikarya</taxon>
        <taxon>Basidiomycota</taxon>
        <taxon>Agaricomycotina</taxon>
        <taxon>Agaricomycetes</taxon>
        <taxon>Agaricomycetidae</taxon>
        <taxon>Amylocorticiales</taxon>
        <taxon>Amylocorticiaceae</taxon>
        <taxon>Plicatura</taxon>
        <taxon>Plicaturopsis crispa</taxon>
    </lineage>
</organism>
<evidence type="ECO:0000313" key="2">
    <source>
        <dbReference type="Proteomes" id="UP000053263"/>
    </source>
</evidence>
<sequence>MPTPRQLEIDIAFRAYVLSSSFRAAAPNVWARAGVLARVKGFLTFQVLCQANPASHQDYLVELIGDVVSLFLEMADAPAPWILSQVKDLTDYTSRLLALVLSIRSQVNITLKLHLTTPPTHASQDGFSEFSRAIIYQESQRNSDIVVIARRVQEFRQWMQRADAEDEANPIPPRLWAIIRDTGDVVPAPNIRPPIATILAILCTAAVTEVSYADIDEFSARISFVSEIEWRQTIQEFLNGSSDSLARSRALQVYPQIRGHPSSSWSVDDLVSQDHVASRLGQEINISAPDAPELQEKIKPFLSALLDDPDQAMVGVSESLWPLVETVYIKGKFDVLSNITLVDLPGYCFADPSRAIAAEIYMKTANHVLLVAEAKTVYANVAVNRYIEKSVQVGVINGTIYKGILTVALTGTDIPIGDRDVQLNGEQSARVEKLKKIQMDARKEERSTGYRGQEMLDLRERYTAALTSKHVILSNARAVSQSQGLNDIYQKAAMRFLARSAQPPRLPVFSIATRDYLSILGIESSPPSYFEKEQDTGIPQLQQHIRNIGE</sequence>
<accession>A0A0C9T4R6</accession>
<evidence type="ECO:0000313" key="1">
    <source>
        <dbReference type="EMBL" id="KII83118.1"/>
    </source>
</evidence>